<keyword evidence="5" id="KW-0732">Signal</keyword>
<dbReference type="Pfam" id="PF08031">
    <property type="entry name" value="BBE"/>
    <property type="match status" value="1"/>
</dbReference>
<dbReference type="PROSITE" id="PS51387">
    <property type="entry name" value="FAD_PCMH"/>
    <property type="match status" value="1"/>
</dbReference>
<evidence type="ECO:0000259" key="6">
    <source>
        <dbReference type="PROSITE" id="PS51387"/>
    </source>
</evidence>
<accession>A0AAD4M5G0</accession>
<dbReference type="PANTHER" id="PTHR42973:SF13">
    <property type="entry name" value="FAD-BINDING PCMH-TYPE DOMAIN-CONTAINING PROTEIN"/>
    <property type="match status" value="1"/>
</dbReference>
<evidence type="ECO:0000313" key="7">
    <source>
        <dbReference type="EMBL" id="KAI0301762.1"/>
    </source>
</evidence>
<name>A0AAD4M5G0_9AGAM</name>
<keyword evidence="2" id="KW-0285">Flavoprotein</keyword>
<dbReference type="GO" id="GO:0016491">
    <property type="term" value="F:oxidoreductase activity"/>
    <property type="evidence" value="ECO:0007669"/>
    <property type="project" value="UniProtKB-KW"/>
</dbReference>
<organism evidence="7 8">
    <name type="scientific">Multifurca ochricompacta</name>
    <dbReference type="NCBI Taxonomy" id="376703"/>
    <lineage>
        <taxon>Eukaryota</taxon>
        <taxon>Fungi</taxon>
        <taxon>Dikarya</taxon>
        <taxon>Basidiomycota</taxon>
        <taxon>Agaricomycotina</taxon>
        <taxon>Agaricomycetes</taxon>
        <taxon>Russulales</taxon>
        <taxon>Russulaceae</taxon>
        <taxon>Multifurca</taxon>
    </lineage>
</organism>
<proteinExistence type="inferred from homology"/>
<keyword evidence="3" id="KW-0274">FAD</keyword>
<feature type="domain" description="FAD-binding PCMH-type" evidence="6">
    <location>
        <begin position="81"/>
        <end position="250"/>
    </location>
</feature>
<reference evidence="7" key="1">
    <citation type="journal article" date="2022" name="New Phytol.">
        <title>Evolutionary transition to the ectomycorrhizal habit in the genomes of a hyperdiverse lineage of mushroom-forming fungi.</title>
        <authorList>
            <person name="Looney B."/>
            <person name="Miyauchi S."/>
            <person name="Morin E."/>
            <person name="Drula E."/>
            <person name="Courty P.E."/>
            <person name="Kohler A."/>
            <person name="Kuo A."/>
            <person name="LaButti K."/>
            <person name="Pangilinan J."/>
            <person name="Lipzen A."/>
            <person name="Riley R."/>
            <person name="Andreopoulos W."/>
            <person name="He G."/>
            <person name="Johnson J."/>
            <person name="Nolan M."/>
            <person name="Tritt A."/>
            <person name="Barry K.W."/>
            <person name="Grigoriev I.V."/>
            <person name="Nagy L.G."/>
            <person name="Hibbett D."/>
            <person name="Henrissat B."/>
            <person name="Matheny P.B."/>
            <person name="Labbe J."/>
            <person name="Martin F.M."/>
        </authorList>
    </citation>
    <scope>NUCLEOTIDE SEQUENCE</scope>
    <source>
        <strain evidence="7">BPL690</strain>
    </source>
</reference>
<gene>
    <name evidence="7" type="ORF">B0F90DRAFT_1816970</name>
</gene>
<dbReference type="EMBL" id="WTXG01000013">
    <property type="protein sequence ID" value="KAI0301762.1"/>
    <property type="molecule type" value="Genomic_DNA"/>
</dbReference>
<feature type="signal peptide" evidence="5">
    <location>
        <begin position="1"/>
        <end position="23"/>
    </location>
</feature>
<dbReference type="Gene3D" id="3.30.465.10">
    <property type="match status" value="1"/>
</dbReference>
<comment type="similarity">
    <text evidence="1">Belongs to the oxygen-dependent FAD-linked oxidoreductase family.</text>
</comment>
<dbReference type="AlphaFoldDB" id="A0AAD4M5G0"/>
<dbReference type="Pfam" id="PF01565">
    <property type="entry name" value="FAD_binding_4"/>
    <property type="match status" value="1"/>
</dbReference>
<dbReference type="InterPro" id="IPR050416">
    <property type="entry name" value="FAD-linked_Oxidoreductase"/>
</dbReference>
<protein>
    <submittedName>
        <fullName evidence="7">FAD-binding domain-containing protein</fullName>
    </submittedName>
</protein>
<dbReference type="PANTHER" id="PTHR42973">
    <property type="entry name" value="BINDING OXIDOREDUCTASE, PUTATIVE (AFU_ORTHOLOGUE AFUA_1G17690)-RELATED"/>
    <property type="match status" value="1"/>
</dbReference>
<evidence type="ECO:0000256" key="4">
    <source>
        <dbReference type="ARBA" id="ARBA00023002"/>
    </source>
</evidence>
<evidence type="ECO:0000256" key="1">
    <source>
        <dbReference type="ARBA" id="ARBA00005466"/>
    </source>
</evidence>
<dbReference type="GO" id="GO:0071949">
    <property type="term" value="F:FAD binding"/>
    <property type="evidence" value="ECO:0007669"/>
    <property type="project" value="InterPro"/>
</dbReference>
<feature type="chain" id="PRO_5042275542" evidence="5">
    <location>
        <begin position="24"/>
        <end position="502"/>
    </location>
</feature>
<evidence type="ECO:0000256" key="2">
    <source>
        <dbReference type="ARBA" id="ARBA00022630"/>
    </source>
</evidence>
<sequence length="502" mass="55251">MLKPAFLGYALVLSTFLVATVQGQLNWDVDDPVAGHAQTPLTHDYRLACEAIAKSISPASQVFHPGSLEYNEDISHWANSSSEVSACSVRPGTPHDVGLILHQLAFLHTPFAVTCSGHATNPGFSSTRGVHISLVRFNDIVIHEDSGTVDVGAGLTWSDLYSYIVPRGLNVVGGRLVGVGLAGFTLGGGYSWKSSQYGLTEDTVTAFELVLPNGEIKVVTEKDEDLFFALKGGMNNYGIVTKFTFKTHKQTDVWAAVLGFAGDQIEPAYTALADFLSKDHDHKATQLGAITYSNGTVALGLVLFYDGPKPPDGLYDDLLKLPNSAKSIIEGSFTHFVSNLPLNVYERVYFDSTPVLRYTAPFLKAVVKNLQTWGDKLSKRVKDLWIIFGMDPFASDYLTHGGPSAWPPDRSEVAYPSSLYFGWSDKSFDKYMYDNLRKLSDVVTEAAIEDGQDVKNSAHYPNYALYGTSPEKLYGDNLKRLRKIRKRYDPFKVMHLTGGFKI</sequence>
<evidence type="ECO:0000256" key="3">
    <source>
        <dbReference type="ARBA" id="ARBA00022827"/>
    </source>
</evidence>
<dbReference type="SUPFAM" id="SSF56176">
    <property type="entry name" value="FAD-binding/transporter-associated domain-like"/>
    <property type="match status" value="1"/>
</dbReference>
<evidence type="ECO:0000313" key="8">
    <source>
        <dbReference type="Proteomes" id="UP001203297"/>
    </source>
</evidence>
<dbReference type="InterPro" id="IPR036318">
    <property type="entry name" value="FAD-bd_PCMH-like_sf"/>
</dbReference>
<dbReference type="InterPro" id="IPR006094">
    <property type="entry name" value="Oxid_FAD_bind_N"/>
</dbReference>
<evidence type="ECO:0000256" key="5">
    <source>
        <dbReference type="SAM" id="SignalP"/>
    </source>
</evidence>
<dbReference type="InterPro" id="IPR012951">
    <property type="entry name" value="BBE"/>
</dbReference>
<dbReference type="InterPro" id="IPR016169">
    <property type="entry name" value="FAD-bd_PCMH_sub2"/>
</dbReference>
<comment type="caution">
    <text evidence="7">The sequence shown here is derived from an EMBL/GenBank/DDBJ whole genome shotgun (WGS) entry which is preliminary data.</text>
</comment>
<dbReference type="Proteomes" id="UP001203297">
    <property type="component" value="Unassembled WGS sequence"/>
</dbReference>
<keyword evidence="8" id="KW-1185">Reference proteome</keyword>
<dbReference type="InterPro" id="IPR016166">
    <property type="entry name" value="FAD-bd_PCMH"/>
</dbReference>
<keyword evidence="4" id="KW-0560">Oxidoreductase</keyword>